<dbReference type="RefSeq" id="WP_338257112.1">
    <property type="nucleotide sequence ID" value="NZ_BSRI01000002.1"/>
</dbReference>
<accession>A0ABQ6G0T7</accession>
<sequence>MDIGKRVLCSRLKVEEERLRLARDLHDLPGQSLSVITLKSELARSLLAEDPTRCAQELSEIEQISRRT</sequence>
<dbReference type="InterPro" id="IPR050482">
    <property type="entry name" value="Sensor_HK_TwoCompSys"/>
</dbReference>
<evidence type="ECO:0000313" key="5">
    <source>
        <dbReference type="EMBL" id="GLV60127.1"/>
    </source>
</evidence>
<reference evidence="5 6" key="1">
    <citation type="submission" date="2023-02" db="EMBL/GenBank/DDBJ databases">
        <title>Dictyobacter halimunensis sp. nov., a new member of the class Ktedonobacteria from forest soil in a geothermal area.</title>
        <authorList>
            <person name="Rachmania M.K."/>
            <person name="Ningsih F."/>
            <person name="Sakai Y."/>
            <person name="Yabe S."/>
            <person name="Yokota A."/>
            <person name="Sjamsuridzal W."/>
        </authorList>
    </citation>
    <scope>NUCLEOTIDE SEQUENCE [LARGE SCALE GENOMIC DNA]</scope>
    <source>
        <strain evidence="5 6">S3.2.2.5</strain>
    </source>
</reference>
<protein>
    <recommendedName>
        <fullName evidence="4">Signal transduction histidine kinase subgroup 3 dimerisation and phosphoacceptor domain-containing protein</fullName>
    </recommendedName>
</protein>
<feature type="domain" description="Signal transduction histidine kinase subgroup 3 dimerisation and phosphoacceptor" evidence="4">
    <location>
        <begin position="17"/>
        <end position="67"/>
    </location>
</feature>
<gene>
    <name evidence="5" type="ORF">KDH_69500</name>
</gene>
<keyword evidence="1" id="KW-0808">Transferase</keyword>
<keyword evidence="3" id="KW-0902">Two-component regulatory system</keyword>
<dbReference type="EMBL" id="BSRI01000002">
    <property type="protein sequence ID" value="GLV60127.1"/>
    <property type="molecule type" value="Genomic_DNA"/>
</dbReference>
<dbReference type="PANTHER" id="PTHR24421:SF63">
    <property type="entry name" value="SENSOR HISTIDINE KINASE DESK"/>
    <property type="match status" value="1"/>
</dbReference>
<evidence type="ECO:0000259" key="4">
    <source>
        <dbReference type="Pfam" id="PF07730"/>
    </source>
</evidence>
<evidence type="ECO:0000256" key="2">
    <source>
        <dbReference type="ARBA" id="ARBA00022777"/>
    </source>
</evidence>
<evidence type="ECO:0000256" key="1">
    <source>
        <dbReference type="ARBA" id="ARBA00022679"/>
    </source>
</evidence>
<dbReference type="Gene3D" id="1.20.5.1930">
    <property type="match status" value="1"/>
</dbReference>
<proteinExistence type="predicted"/>
<dbReference type="Proteomes" id="UP001344906">
    <property type="component" value="Unassembled WGS sequence"/>
</dbReference>
<evidence type="ECO:0000256" key="3">
    <source>
        <dbReference type="ARBA" id="ARBA00023012"/>
    </source>
</evidence>
<keyword evidence="2" id="KW-0418">Kinase</keyword>
<name>A0ABQ6G0T7_9CHLR</name>
<dbReference type="Pfam" id="PF07730">
    <property type="entry name" value="HisKA_3"/>
    <property type="match status" value="1"/>
</dbReference>
<organism evidence="5 6">
    <name type="scientific">Dictyobacter halimunensis</name>
    <dbReference type="NCBI Taxonomy" id="3026934"/>
    <lineage>
        <taxon>Bacteria</taxon>
        <taxon>Bacillati</taxon>
        <taxon>Chloroflexota</taxon>
        <taxon>Ktedonobacteria</taxon>
        <taxon>Ktedonobacterales</taxon>
        <taxon>Dictyobacteraceae</taxon>
        <taxon>Dictyobacter</taxon>
    </lineage>
</organism>
<evidence type="ECO:0000313" key="6">
    <source>
        <dbReference type="Proteomes" id="UP001344906"/>
    </source>
</evidence>
<keyword evidence="6" id="KW-1185">Reference proteome</keyword>
<dbReference type="PANTHER" id="PTHR24421">
    <property type="entry name" value="NITRATE/NITRITE SENSOR PROTEIN NARX-RELATED"/>
    <property type="match status" value="1"/>
</dbReference>
<dbReference type="InterPro" id="IPR011712">
    <property type="entry name" value="Sig_transdc_His_kin_sub3_dim/P"/>
</dbReference>
<comment type="caution">
    <text evidence="5">The sequence shown here is derived from an EMBL/GenBank/DDBJ whole genome shotgun (WGS) entry which is preliminary data.</text>
</comment>